<name>A0A6G0ZDK4_APHCR</name>
<sequence length="229" mass="26451">MMVLKIYKVREERTEDNGLQALIKEKCPSANYIWCTAHRLNVVVVKAVSSSLDAMDLFRNMETLNELLTMKKWTSQDHALQAILETFCSVIDTLEYSRNTEGQEDEGLSHMAGCLLSYLLSKRFIITVVWFKKIFNALSPLSTLLQTRDLDFLAGENDSFEFSEFKTTRIRKNKRMSNEENVNECIQDPVEKIKVETVLGSLDIILSNLDQYFNDTTIGFTERLLNKKR</sequence>
<dbReference type="AlphaFoldDB" id="A0A6G0ZDK4"/>
<gene>
    <name evidence="1" type="ORF">FWK35_00000428</name>
</gene>
<dbReference type="EMBL" id="VUJU01000664">
    <property type="protein sequence ID" value="KAF0769000.1"/>
    <property type="molecule type" value="Genomic_DNA"/>
</dbReference>
<protein>
    <submittedName>
        <fullName evidence="1">Zinc finger MYM-type protein 1-like</fullName>
    </submittedName>
</protein>
<evidence type="ECO:0000313" key="2">
    <source>
        <dbReference type="Proteomes" id="UP000478052"/>
    </source>
</evidence>
<dbReference type="OrthoDB" id="6602615at2759"/>
<reference evidence="1 2" key="1">
    <citation type="submission" date="2019-08" db="EMBL/GenBank/DDBJ databases">
        <title>Whole genome of Aphis craccivora.</title>
        <authorList>
            <person name="Voronova N.V."/>
            <person name="Shulinski R.S."/>
            <person name="Bandarenka Y.V."/>
            <person name="Zhorov D.G."/>
            <person name="Warner D."/>
        </authorList>
    </citation>
    <scope>NUCLEOTIDE SEQUENCE [LARGE SCALE GENOMIC DNA]</scope>
    <source>
        <strain evidence="1">180601</strain>
        <tissue evidence="1">Whole Body</tissue>
    </source>
</reference>
<dbReference type="PANTHER" id="PTHR45749:SF37">
    <property type="entry name" value="OS05G0311600 PROTEIN"/>
    <property type="match status" value="1"/>
</dbReference>
<keyword evidence="2" id="KW-1185">Reference proteome</keyword>
<dbReference type="PANTHER" id="PTHR45749">
    <property type="match status" value="1"/>
</dbReference>
<organism evidence="1 2">
    <name type="scientific">Aphis craccivora</name>
    <name type="common">Cowpea aphid</name>
    <dbReference type="NCBI Taxonomy" id="307492"/>
    <lineage>
        <taxon>Eukaryota</taxon>
        <taxon>Metazoa</taxon>
        <taxon>Ecdysozoa</taxon>
        <taxon>Arthropoda</taxon>
        <taxon>Hexapoda</taxon>
        <taxon>Insecta</taxon>
        <taxon>Pterygota</taxon>
        <taxon>Neoptera</taxon>
        <taxon>Paraneoptera</taxon>
        <taxon>Hemiptera</taxon>
        <taxon>Sternorrhyncha</taxon>
        <taxon>Aphidomorpha</taxon>
        <taxon>Aphidoidea</taxon>
        <taxon>Aphididae</taxon>
        <taxon>Aphidini</taxon>
        <taxon>Aphis</taxon>
        <taxon>Aphis</taxon>
    </lineage>
</organism>
<comment type="caution">
    <text evidence="1">The sequence shown here is derived from an EMBL/GenBank/DDBJ whole genome shotgun (WGS) entry which is preliminary data.</text>
</comment>
<proteinExistence type="predicted"/>
<evidence type="ECO:0000313" key="1">
    <source>
        <dbReference type="EMBL" id="KAF0769000.1"/>
    </source>
</evidence>
<dbReference type="Proteomes" id="UP000478052">
    <property type="component" value="Unassembled WGS sequence"/>
</dbReference>
<accession>A0A6G0ZDK4</accession>